<dbReference type="Proteomes" id="UP001295469">
    <property type="component" value="Chromosome A02"/>
</dbReference>
<proteinExistence type="predicted"/>
<dbReference type="EMBL" id="HG994356">
    <property type="protein sequence ID" value="CAF2144364.1"/>
    <property type="molecule type" value="Genomic_DNA"/>
</dbReference>
<gene>
    <name evidence="1" type="ORF">DARMORV10_A02P38840.1</name>
</gene>
<organism evidence="1">
    <name type="scientific">Brassica napus</name>
    <name type="common">Rape</name>
    <dbReference type="NCBI Taxonomy" id="3708"/>
    <lineage>
        <taxon>Eukaryota</taxon>
        <taxon>Viridiplantae</taxon>
        <taxon>Streptophyta</taxon>
        <taxon>Embryophyta</taxon>
        <taxon>Tracheophyta</taxon>
        <taxon>Spermatophyta</taxon>
        <taxon>Magnoliopsida</taxon>
        <taxon>eudicotyledons</taxon>
        <taxon>Gunneridae</taxon>
        <taxon>Pentapetalae</taxon>
        <taxon>rosids</taxon>
        <taxon>malvids</taxon>
        <taxon>Brassicales</taxon>
        <taxon>Brassicaceae</taxon>
        <taxon>Brassiceae</taxon>
        <taxon>Brassica</taxon>
    </lineage>
</organism>
<sequence length="111" mass="13055">MRDGSRPKDYRHKRSDTVPVNWVPLTVPSTNVKLEDRTGIRSMLRMYKLANRTRPIIPFIRTETEPDPNQNISSIRNRFIYLNILIIFRSNSRAKANNNQCTAFYWTLSKA</sequence>
<name>A0A816XC09_BRANA</name>
<evidence type="ECO:0000313" key="1">
    <source>
        <dbReference type="EMBL" id="CAF2144364.1"/>
    </source>
</evidence>
<accession>A0A816XC09</accession>
<protein>
    <submittedName>
        <fullName evidence="1">(rape) hypothetical protein</fullName>
    </submittedName>
</protein>
<reference evidence="1" key="1">
    <citation type="submission" date="2021-01" db="EMBL/GenBank/DDBJ databases">
        <authorList>
            <consortium name="Genoscope - CEA"/>
            <person name="William W."/>
        </authorList>
    </citation>
    <scope>NUCLEOTIDE SEQUENCE</scope>
</reference>
<dbReference type="AlphaFoldDB" id="A0A816XC09"/>